<gene>
    <name evidence="3" type="ORF">yc1106_10164</name>
</gene>
<evidence type="ECO:0000313" key="3">
    <source>
        <dbReference type="EMBL" id="USP82890.1"/>
    </source>
</evidence>
<dbReference type="Pfam" id="PF00098">
    <property type="entry name" value="zf-CCHC"/>
    <property type="match status" value="1"/>
</dbReference>
<feature type="domain" description="CCHC-type" evidence="2">
    <location>
        <begin position="41"/>
        <end position="55"/>
    </location>
</feature>
<sequence>MLLVYKPPRVTRTPLTKGCEHYKPSKFNKEPSKGKKKFNYYACGKEGHMARDCRSKDTNKVKRQLNVLRRKSELDNDEGWNVITLAKI</sequence>
<dbReference type="OrthoDB" id="3695534at2759"/>
<dbReference type="InterPro" id="IPR036875">
    <property type="entry name" value="Znf_CCHC_sf"/>
</dbReference>
<name>A0A9Q8ZIP1_CURCL</name>
<dbReference type="SUPFAM" id="SSF57756">
    <property type="entry name" value="Retrovirus zinc finger-like domains"/>
    <property type="match status" value="1"/>
</dbReference>
<keyword evidence="1" id="KW-0863">Zinc-finger</keyword>
<organism evidence="3 4">
    <name type="scientific">Curvularia clavata</name>
    <dbReference type="NCBI Taxonomy" id="95742"/>
    <lineage>
        <taxon>Eukaryota</taxon>
        <taxon>Fungi</taxon>
        <taxon>Dikarya</taxon>
        <taxon>Ascomycota</taxon>
        <taxon>Pezizomycotina</taxon>
        <taxon>Dothideomycetes</taxon>
        <taxon>Pleosporomycetidae</taxon>
        <taxon>Pleosporales</taxon>
        <taxon>Pleosporineae</taxon>
        <taxon>Pleosporaceae</taxon>
        <taxon>Curvularia</taxon>
    </lineage>
</organism>
<keyword evidence="4" id="KW-1185">Reference proteome</keyword>
<evidence type="ECO:0000259" key="2">
    <source>
        <dbReference type="PROSITE" id="PS50158"/>
    </source>
</evidence>
<proteinExistence type="predicted"/>
<dbReference type="InterPro" id="IPR001878">
    <property type="entry name" value="Znf_CCHC"/>
</dbReference>
<accession>A0A9Q8ZIP1</accession>
<dbReference type="EMBL" id="CP089281">
    <property type="protein sequence ID" value="USP82890.1"/>
    <property type="molecule type" value="Genomic_DNA"/>
</dbReference>
<evidence type="ECO:0000313" key="4">
    <source>
        <dbReference type="Proteomes" id="UP001056012"/>
    </source>
</evidence>
<keyword evidence="1" id="KW-0862">Zinc</keyword>
<dbReference type="Proteomes" id="UP001056012">
    <property type="component" value="Chromosome 8"/>
</dbReference>
<dbReference type="GO" id="GO:0008270">
    <property type="term" value="F:zinc ion binding"/>
    <property type="evidence" value="ECO:0007669"/>
    <property type="project" value="UniProtKB-KW"/>
</dbReference>
<dbReference type="AlphaFoldDB" id="A0A9Q8ZIP1"/>
<dbReference type="PROSITE" id="PS50158">
    <property type="entry name" value="ZF_CCHC"/>
    <property type="match status" value="1"/>
</dbReference>
<dbReference type="VEuPathDB" id="FungiDB:yc1106_10164"/>
<reference evidence="3" key="1">
    <citation type="submission" date="2021-12" db="EMBL/GenBank/DDBJ databases">
        <title>Curvularia clavata genome.</title>
        <authorList>
            <person name="Cao Y."/>
        </authorList>
    </citation>
    <scope>NUCLEOTIDE SEQUENCE</scope>
    <source>
        <strain evidence="3">Yc1106</strain>
    </source>
</reference>
<evidence type="ECO:0000256" key="1">
    <source>
        <dbReference type="PROSITE-ProRule" id="PRU00047"/>
    </source>
</evidence>
<keyword evidence="1" id="KW-0479">Metal-binding</keyword>
<dbReference type="Gene3D" id="4.10.60.10">
    <property type="entry name" value="Zinc finger, CCHC-type"/>
    <property type="match status" value="1"/>
</dbReference>
<protein>
    <recommendedName>
        <fullName evidence="2">CCHC-type domain-containing protein</fullName>
    </recommendedName>
</protein>
<dbReference type="GO" id="GO:0003676">
    <property type="term" value="F:nucleic acid binding"/>
    <property type="evidence" value="ECO:0007669"/>
    <property type="project" value="InterPro"/>
</dbReference>